<dbReference type="InterPro" id="IPR056024">
    <property type="entry name" value="DUF7605"/>
</dbReference>
<accession>A0ABR1HBM5</accession>
<name>A0ABR1HBM5_9HYPO</name>
<reference evidence="2 3" key="1">
    <citation type="journal article" date="2025" name="Microbiol. Resour. Announc.">
        <title>Draft genome sequences for Neonectria magnoliae and Neonectria punicea, canker pathogens of Liriodendron tulipifera and Acer saccharum in West Virginia.</title>
        <authorList>
            <person name="Petronek H.M."/>
            <person name="Kasson M.T."/>
            <person name="Metheny A.M."/>
            <person name="Stauder C.M."/>
            <person name="Lovett B."/>
            <person name="Lynch S.C."/>
            <person name="Garnas J.R."/>
            <person name="Kasson L.R."/>
            <person name="Stajich J.E."/>
        </authorList>
    </citation>
    <scope>NUCLEOTIDE SEQUENCE [LARGE SCALE GENOMIC DNA]</scope>
    <source>
        <strain evidence="2 3">NRRL 64653</strain>
    </source>
</reference>
<comment type="caution">
    <text evidence="2">The sequence shown here is derived from an EMBL/GenBank/DDBJ whole genome shotgun (WGS) entry which is preliminary data.</text>
</comment>
<dbReference type="Proteomes" id="UP001498476">
    <property type="component" value="Unassembled WGS sequence"/>
</dbReference>
<keyword evidence="3" id="KW-1185">Reference proteome</keyword>
<gene>
    <name evidence="2" type="ORF">QQX98_003961</name>
</gene>
<proteinExistence type="predicted"/>
<evidence type="ECO:0000313" key="2">
    <source>
        <dbReference type="EMBL" id="KAK7418469.1"/>
    </source>
</evidence>
<evidence type="ECO:0000313" key="3">
    <source>
        <dbReference type="Proteomes" id="UP001498476"/>
    </source>
</evidence>
<evidence type="ECO:0000259" key="1">
    <source>
        <dbReference type="Pfam" id="PF24564"/>
    </source>
</evidence>
<feature type="domain" description="DUF7605" evidence="1">
    <location>
        <begin position="11"/>
        <end position="98"/>
    </location>
</feature>
<dbReference type="Pfam" id="PF24564">
    <property type="entry name" value="DUF7605"/>
    <property type="match status" value="1"/>
</dbReference>
<sequence>MLTEFSEDDLDIPEIADPLVDALESQQQVLLGSIEQVYEEFGATSKTLRTDVMSGIQTSLIGQAMQGAYRSCNLESGRGSDARRKGIINAALARDDLFRGLMKDFKNSFHILADEVQEKISIAVASYLSSIHRTLDIILSDNVALESEQDPAFRRRVDEDAKAGKEAIDEIRAEIQG</sequence>
<organism evidence="2 3">
    <name type="scientific">Neonectria punicea</name>
    <dbReference type="NCBI Taxonomy" id="979145"/>
    <lineage>
        <taxon>Eukaryota</taxon>
        <taxon>Fungi</taxon>
        <taxon>Dikarya</taxon>
        <taxon>Ascomycota</taxon>
        <taxon>Pezizomycotina</taxon>
        <taxon>Sordariomycetes</taxon>
        <taxon>Hypocreomycetidae</taxon>
        <taxon>Hypocreales</taxon>
        <taxon>Nectriaceae</taxon>
        <taxon>Neonectria</taxon>
    </lineage>
</organism>
<dbReference type="EMBL" id="JAZAVJ010000047">
    <property type="protein sequence ID" value="KAK7418469.1"/>
    <property type="molecule type" value="Genomic_DNA"/>
</dbReference>
<protein>
    <recommendedName>
        <fullName evidence="1">DUF7605 domain-containing protein</fullName>
    </recommendedName>
</protein>